<evidence type="ECO:0000313" key="2">
    <source>
        <dbReference type="EMBL" id="KAJ3046346.1"/>
    </source>
</evidence>
<comment type="caution">
    <text evidence="2">The sequence shown here is derived from an EMBL/GenBank/DDBJ whole genome shotgun (WGS) entry which is preliminary data.</text>
</comment>
<accession>A0AAD5S500</accession>
<name>A0AAD5S500_9FUNG</name>
<dbReference type="AlphaFoldDB" id="A0AAD5S500"/>
<proteinExistence type="predicted"/>
<dbReference type="EMBL" id="JADGJD010001185">
    <property type="protein sequence ID" value="KAJ3046346.1"/>
    <property type="molecule type" value="Genomic_DNA"/>
</dbReference>
<organism evidence="2 3">
    <name type="scientific">Rhizophlyctis rosea</name>
    <dbReference type="NCBI Taxonomy" id="64517"/>
    <lineage>
        <taxon>Eukaryota</taxon>
        <taxon>Fungi</taxon>
        <taxon>Fungi incertae sedis</taxon>
        <taxon>Chytridiomycota</taxon>
        <taxon>Chytridiomycota incertae sedis</taxon>
        <taxon>Chytridiomycetes</taxon>
        <taxon>Rhizophlyctidales</taxon>
        <taxon>Rhizophlyctidaceae</taxon>
        <taxon>Rhizophlyctis</taxon>
    </lineage>
</organism>
<keyword evidence="3" id="KW-1185">Reference proteome</keyword>
<dbReference type="Proteomes" id="UP001212841">
    <property type="component" value="Unassembled WGS sequence"/>
</dbReference>
<gene>
    <name evidence="2" type="ORF">HK097_000952</name>
</gene>
<feature type="compositionally biased region" description="Basic and acidic residues" evidence="1">
    <location>
        <begin position="13"/>
        <end position="38"/>
    </location>
</feature>
<feature type="region of interest" description="Disordered" evidence="1">
    <location>
        <begin position="1"/>
        <end position="58"/>
    </location>
</feature>
<protein>
    <recommendedName>
        <fullName evidence="4">Hyaluronan/mRNA-binding protein domain-containing protein</fullName>
    </recommendedName>
</protein>
<evidence type="ECO:0000256" key="1">
    <source>
        <dbReference type="SAM" id="MobiDB-lite"/>
    </source>
</evidence>
<evidence type="ECO:0008006" key="4">
    <source>
        <dbReference type="Google" id="ProtNLM"/>
    </source>
</evidence>
<feature type="region of interest" description="Disordered" evidence="1">
    <location>
        <begin position="83"/>
        <end position="106"/>
    </location>
</feature>
<reference evidence="2" key="1">
    <citation type="submission" date="2020-05" db="EMBL/GenBank/DDBJ databases">
        <title>Phylogenomic resolution of chytrid fungi.</title>
        <authorList>
            <person name="Stajich J.E."/>
            <person name="Amses K."/>
            <person name="Simmons R."/>
            <person name="Seto K."/>
            <person name="Myers J."/>
            <person name="Bonds A."/>
            <person name="Quandt C.A."/>
            <person name="Barry K."/>
            <person name="Liu P."/>
            <person name="Grigoriev I."/>
            <person name="Longcore J.E."/>
            <person name="James T.Y."/>
        </authorList>
    </citation>
    <scope>NUCLEOTIDE SEQUENCE</scope>
    <source>
        <strain evidence="2">JEL0318</strain>
    </source>
</reference>
<sequence>MTRTHHKAQTHGVADRHPQRRAGETKGQSDLRGLEKKQGSGAYNWGPDVDPVGSNQRHPSAEEYLDAVEALAVDEEGKHAYEYREEGSGGQQEGAADALGGPEKIKVIDRDTYNQITGEER</sequence>
<evidence type="ECO:0000313" key="3">
    <source>
        <dbReference type="Proteomes" id="UP001212841"/>
    </source>
</evidence>